<proteinExistence type="predicted"/>
<dbReference type="AlphaFoldDB" id="Q0FIS5"/>
<gene>
    <name evidence="1" type="ORF">R2601_08221</name>
</gene>
<dbReference type="EMBL" id="AATQ01000056">
    <property type="protein sequence ID" value="EAU44069.1"/>
    <property type="molecule type" value="Genomic_DNA"/>
</dbReference>
<dbReference type="eggNOG" id="COG0389">
    <property type="taxonomic scope" value="Bacteria"/>
</dbReference>
<sequence>AHRAGWWLPDDAWRHGTRDYWHIETREGRRLWLFHTPQAPGWFVHGEFP</sequence>
<feature type="non-terminal residue" evidence="1">
    <location>
        <position position="1"/>
    </location>
</feature>
<comment type="caution">
    <text evidence="1">The sequence shown here is derived from an EMBL/GenBank/DDBJ whole genome shotgun (WGS) entry which is preliminary data.</text>
</comment>
<reference evidence="1 2" key="1">
    <citation type="journal article" date="2010" name="J. Bacteriol.">
        <title>Genome sequences of Pelagibaca bermudensis HTCC2601T and Maritimibacter alkaliphilus HTCC2654T, the type strains of two marine Roseobacter genera.</title>
        <authorList>
            <person name="Thrash J.C."/>
            <person name="Cho J.C."/>
            <person name="Ferriera S."/>
            <person name="Johnson J."/>
            <person name="Vergin K.L."/>
            <person name="Giovannoni S.J."/>
        </authorList>
    </citation>
    <scope>NUCLEOTIDE SEQUENCE [LARGE SCALE GENOMIC DNA]</scope>
    <source>
        <strain evidence="2">DSM 26914 / JCM 13377 / KCTC 12554 / HTCC2601</strain>
    </source>
</reference>
<evidence type="ECO:0000313" key="2">
    <source>
        <dbReference type="Proteomes" id="UP000006230"/>
    </source>
</evidence>
<accession>Q0FIS5</accession>
<keyword evidence="2" id="KW-1185">Reference proteome</keyword>
<dbReference type="Proteomes" id="UP000006230">
    <property type="component" value="Unassembled WGS sequence"/>
</dbReference>
<evidence type="ECO:0000313" key="1">
    <source>
        <dbReference type="EMBL" id="EAU44069.1"/>
    </source>
</evidence>
<dbReference type="HOGENOM" id="CLU_3128947_0_0_5"/>
<protein>
    <submittedName>
        <fullName evidence="1">Uncharacterized protein</fullName>
    </submittedName>
</protein>
<name>Q0FIS5_SALBH</name>
<organism evidence="1 2">
    <name type="scientific">Salipiger bermudensis (strain DSM 26914 / JCM 13377 / KCTC 12554 / HTCC2601)</name>
    <name type="common">Pelagibaca bermudensis</name>
    <dbReference type="NCBI Taxonomy" id="314265"/>
    <lineage>
        <taxon>Bacteria</taxon>
        <taxon>Pseudomonadati</taxon>
        <taxon>Pseudomonadota</taxon>
        <taxon>Alphaproteobacteria</taxon>
        <taxon>Rhodobacterales</taxon>
        <taxon>Roseobacteraceae</taxon>
        <taxon>Salipiger</taxon>
    </lineage>
</organism>